<dbReference type="PANTHER" id="PTHR43471">
    <property type="entry name" value="ABC TRANSPORTER PERMEASE"/>
    <property type="match status" value="1"/>
</dbReference>
<dbReference type="Pfam" id="PF12698">
    <property type="entry name" value="ABC2_membrane_3"/>
    <property type="match status" value="1"/>
</dbReference>
<keyword evidence="8" id="KW-1185">Reference proteome</keyword>
<sequence length="391" mass="42384">MNATLTVFLKEVRENLRDRRTITSALVMGPLLGPFLFVMLMNVIIQKQLDKAETPLKVPVIGAQRAPNLVHALEQYGLVVEPAIEHPEAAVKQQLADVVLRIPASYPKAWNKGDPAQVEVIYDASRRDANTPVKRVRTMLERYSRTQGAIRLLARGLSPAVATPVVVATRDQSTPQSRAGQLFAFMPYFFVVGVFIGGMYLAIDLTAGERERKSLEPLFVNPVARWRILLGKLGATAAFATASLVLSLVAFHLAGYILPTDKLGMAIDLGPAFAGTVLLLMLPLAGLFASLQTLVSAFAKSYREAQTYLSILMLLPMLPSMILSFMPVKSADWMYAVPLLGQQLGITELLRGGSVTGVQVGLVLVSGFLTALVAVLATVRVYASERLAISA</sequence>
<protein>
    <submittedName>
        <fullName evidence="7">ABC transporter permease</fullName>
    </submittedName>
</protein>
<dbReference type="PANTHER" id="PTHR43471:SF3">
    <property type="entry name" value="ABC TRANSPORTER PERMEASE PROTEIN NATB"/>
    <property type="match status" value="1"/>
</dbReference>
<dbReference type="InterPro" id="IPR013525">
    <property type="entry name" value="ABC2_TM"/>
</dbReference>
<feature type="transmembrane region" description="Helical" evidence="5">
    <location>
        <begin position="22"/>
        <end position="45"/>
    </location>
</feature>
<evidence type="ECO:0000256" key="3">
    <source>
        <dbReference type="ARBA" id="ARBA00022989"/>
    </source>
</evidence>
<feature type="domain" description="ABC-2 type transporter transmembrane" evidence="6">
    <location>
        <begin position="31"/>
        <end position="378"/>
    </location>
</feature>
<dbReference type="RefSeq" id="WP_168608856.1">
    <property type="nucleotide sequence ID" value="NZ_JAAZQD010000002.1"/>
</dbReference>
<keyword evidence="3 5" id="KW-1133">Transmembrane helix</keyword>
<evidence type="ECO:0000313" key="7">
    <source>
        <dbReference type="EMBL" id="NKZ38590.1"/>
    </source>
</evidence>
<dbReference type="GO" id="GO:0016020">
    <property type="term" value="C:membrane"/>
    <property type="evidence" value="ECO:0007669"/>
    <property type="project" value="UniProtKB-SubCell"/>
</dbReference>
<feature type="transmembrane region" description="Helical" evidence="5">
    <location>
        <begin position="360"/>
        <end position="383"/>
    </location>
</feature>
<reference evidence="7 8" key="1">
    <citation type="journal article" date="2017" name="Int. J. Syst. Evol. Microbiol.">
        <title>Oleiagrimonas citrea sp. nov., a marine bacterium isolated from tidal flat sediment and emended description of the genus Oleiagrimonas Fang et al. 2015 and Oleiagrimonas soli.</title>
        <authorList>
            <person name="Yang S.H."/>
            <person name="Seo H.S."/>
            <person name="Seong C.N."/>
            <person name="Kwon K.K."/>
        </authorList>
    </citation>
    <scope>NUCLEOTIDE SEQUENCE [LARGE SCALE GENOMIC DNA]</scope>
    <source>
        <strain evidence="7 8">MEBiC09124</strain>
    </source>
</reference>
<evidence type="ECO:0000313" key="8">
    <source>
        <dbReference type="Proteomes" id="UP000541636"/>
    </source>
</evidence>
<evidence type="ECO:0000256" key="2">
    <source>
        <dbReference type="ARBA" id="ARBA00022692"/>
    </source>
</evidence>
<dbReference type="EMBL" id="JAAZQD010000002">
    <property type="protein sequence ID" value="NKZ38590.1"/>
    <property type="molecule type" value="Genomic_DNA"/>
</dbReference>
<feature type="transmembrane region" description="Helical" evidence="5">
    <location>
        <begin position="270"/>
        <end position="295"/>
    </location>
</feature>
<evidence type="ECO:0000256" key="1">
    <source>
        <dbReference type="ARBA" id="ARBA00004141"/>
    </source>
</evidence>
<evidence type="ECO:0000256" key="4">
    <source>
        <dbReference type="ARBA" id="ARBA00023136"/>
    </source>
</evidence>
<proteinExistence type="predicted"/>
<feature type="transmembrane region" description="Helical" evidence="5">
    <location>
        <begin position="235"/>
        <end position="258"/>
    </location>
</feature>
<feature type="transmembrane region" description="Helical" evidence="5">
    <location>
        <begin position="307"/>
        <end position="326"/>
    </location>
</feature>
<keyword evidence="2 5" id="KW-0812">Transmembrane</keyword>
<evidence type="ECO:0000259" key="6">
    <source>
        <dbReference type="Pfam" id="PF12698"/>
    </source>
</evidence>
<gene>
    <name evidence="7" type="ORF">HF690_06415</name>
</gene>
<dbReference type="AlphaFoldDB" id="A0A846ZM08"/>
<accession>A0A846ZM08</accession>
<name>A0A846ZM08_9GAMM</name>
<keyword evidence="4 5" id="KW-0472">Membrane</keyword>
<organism evidence="7 8">
    <name type="scientific">Oleiagrimonas citrea</name>
    <dbReference type="NCBI Taxonomy" id="1665687"/>
    <lineage>
        <taxon>Bacteria</taxon>
        <taxon>Pseudomonadati</taxon>
        <taxon>Pseudomonadota</taxon>
        <taxon>Gammaproteobacteria</taxon>
        <taxon>Lysobacterales</taxon>
        <taxon>Rhodanobacteraceae</taxon>
        <taxon>Oleiagrimonas</taxon>
    </lineage>
</organism>
<dbReference type="Proteomes" id="UP000541636">
    <property type="component" value="Unassembled WGS sequence"/>
</dbReference>
<dbReference type="GO" id="GO:0140359">
    <property type="term" value="F:ABC-type transporter activity"/>
    <property type="evidence" value="ECO:0007669"/>
    <property type="project" value="InterPro"/>
</dbReference>
<feature type="transmembrane region" description="Helical" evidence="5">
    <location>
        <begin position="182"/>
        <end position="203"/>
    </location>
</feature>
<comment type="caution">
    <text evidence="7">The sequence shown here is derived from an EMBL/GenBank/DDBJ whole genome shotgun (WGS) entry which is preliminary data.</text>
</comment>
<evidence type="ECO:0000256" key="5">
    <source>
        <dbReference type="SAM" id="Phobius"/>
    </source>
</evidence>
<comment type="subcellular location">
    <subcellularLocation>
        <location evidence="1">Membrane</location>
        <topology evidence="1">Multi-pass membrane protein</topology>
    </subcellularLocation>
</comment>